<proteinExistence type="predicted"/>
<keyword evidence="3" id="KW-1185">Reference proteome</keyword>
<evidence type="ECO:0000256" key="1">
    <source>
        <dbReference type="SAM" id="MobiDB-lite"/>
    </source>
</evidence>
<organism evidence="2 3">
    <name type="scientific">Mycena chlorophos</name>
    <name type="common">Agaric fungus</name>
    <name type="synonym">Agaricus chlorophos</name>
    <dbReference type="NCBI Taxonomy" id="658473"/>
    <lineage>
        <taxon>Eukaryota</taxon>
        <taxon>Fungi</taxon>
        <taxon>Dikarya</taxon>
        <taxon>Basidiomycota</taxon>
        <taxon>Agaricomycotina</taxon>
        <taxon>Agaricomycetes</taxon>
        <taxon>Agaricomycetidae</taxon>
        <taxon>Agaricales</taxon>
        <taxon>Marasmiineae</taxon>
        <taxon>Mycenaceae</taxon>
        <taxon>Mycena</taxon>
    </lineage>
</organism>
<feature type="compositionally biased region" description="Polar residues" evidence="1">
    <location>
        <begin position="42"/>
        <end position="60"/>
    </location>
</feature>
<dbReference type="Proteomes" id="UP000815677">
    <property type="component" value="Unassembled WGS sequence"/>
</dbReference>
<dbReference type="EMBL" id="DF842916">
    <property type="protein sequence ID" value="GAT46922.1"/>
    <property type="molecule type" value="Genomic_DNA"/>
</dbReference>
<evidence type="ECO:0000313" key="2">
    <source>
        <dbReference type="EMBL" id="GAT46922.1"/>
    </source>
</evidence>
<gene>
    <name evidence="2" type="ORF">MCHLO_04415</name>
</gene>
<feature type="region of interest" description="Disordered" evidence="1">
    <location>
        <begin position="21"/>
        <end position="92"/>
    </location>
</feature>
<name>A0ABQ0L716_MYCCL</name>
<reference evidence="2" key="1">
    <citation type="submission" date="2014-09" db="EMBL/GenBank/DDBJ databases">
        <title>Genome sequence of the luminous mushroom Mycena chlorophos for searching fungal bioluminescence genes.</title>
        <authorList>
            <person name="Tanaka Y."/>
            <person name="Kasuga D."/>
            <person name="Oba Y."/>
            <person name="Hase S."/>
            <person name="Sato K."/>
            <person name="Oba Y."/>
            <person name="Sakakibara Y."/>
        </authorList>
    </citation>
    <scope>NUCLEOTIDE SEQUENCE</scope>
</reference>
<protein>
    <submittedName>
        <fullName evidence="2">Uncharacterized protein</fullName>
    </submittedName>
</protein>
<evidence type="ECO:0000313" key="3">
    <source>
        <dbReference type="Proteomes" id="UP000815677"/>
    </source>
</evidence>
<accession>A0ABQ0L716</accession>
<feature type="compositionally biased region" description="Basic and acidic residues" evidence="1">
    <location>
        <begin position="61"/>
        <end position="70"/>
    </location>
</feature>
<sequence length="206" mass="22093">MLNDFFKAVLDRFSRWKGTIGRRTSMADTPPMPPPTSTTSSVQELSASFSRQTPGYNSNDASKKIDRVDHASSTAPGPTSVDDWGNAEEQREPSMAGNYLLSAPGNTSTSTRLSALVADEDAQEDGVVLHALVAASFSVPRSRFRELPGDNEAHTTDGADAGAGNLGLDVFEHSSVLLRPDGFPADIMDAMLFQPDPPPLEFPLEI</sequence>